<evidence type="ECO:0000313" key="6">
    <source>
        <dbReference type="Proteomes" id="UP000435138"/>
    </source>
</evidence>
<evidence type="ECO:0000259" key="4">
    <source>
        <dbReference type="PROSITE" id="PS50887"/>
    </source>
</evidence>
<dbReference type="SMART" id="SM00267">
    <property type="entry name" value="GGDEF"/>
    <property type="match status" value="1"/>
</dbReference>
<dbReference type="PROSITE" id="PS50887">
    <property type="entry name" value="GGDEF"/>
    <property type="match status" value="1"/>
</dbReference>
<accession>A0A6A8A3X8</accession>
<proteinExistence type="predicted"/>
<feature type="domain" description="GGDEF" evidence="4">
    <location>
        <begin position="268"/>
        <end position="400"/>
    </location>
</feature>
<dbReference type="AlphaFoldDB" id="A0A6A8A3X8"/>
<comment type="caution">
    <text evidence="5">The sequence shown here is derived from an EMBL/GenBank/DDBJ whole genome shotgun (WGS) entry which is preliminary data.</text>
</comment>
<feature type="coiled-coil region" evidence="1">
    <location>
        <begin position="199"/>
        <end position="240"/>
    </location>
</feature>
<dbReference type="NCBIfam" id="TIGR00254">
    <property type="entry name" value="GGDEF"/>
    <property type="match status" value="1"/>
</dbReference>
<feature type="transmembrane region" description="Helical" evidence="2">
    <location>
        <begin position="129"/>
        <end position="162"/>
    </location>
</feature>
<evidence type="ECO:0000256" key="1">
    <source>
        <dbReference type="SAM" id="Coils"/>
    </source>
</evidence>
<dbReference type="Gene3D" id="3.20.20.450">
    <property type="entry name" value="EAL domain"/>
    <property type="match status" value="1"/>
</dbReference>
<keyword evidence="2" id="KW-0812">Transmembrane</keyword>
<evidence type="ECO:0000259" key="3">
    <source>
        <dbReference type="PROSITE" id="PS50883"/>
    </source>
</evidence>
<protein>
    <submittedName>
        <fullName evidence="5">EAL domain-containing protein</fullName>
    </submittedName>
</protein>
<evidence type="ECO:0000313" key="5">
    <source>
        <dbReference type="EMBL" id="MQY44477.1"/>
    </source>
</evidence>
<dbReference type="SUPFAM" id="SSF55073">
    <property type="entry name" value="Nucleotide cyclase"/>
    <property type="match status" value="1"/>
</dbReference>
<sequence length="664" mass="72869">MISSFTSLFSVRNDDPTLAIAQQAALSKQIPLMYFILMVNTWGVAITHLPVAPFFLTVIVPSVMTAACAVRMLQWGLRVRRPAASADQAIAELRRTNRIAWVLAGIFAGWGIGLTPYGDSFMQSHVAFYMGITVIGCIFCLTHLLPAAMAVTFVVNIAFVAYFGLTGNAIFMAMAVDVGLVSAAMLMVLWVQYRDFMHLVVSRRELEKKKNALEKRELELVDEQRQTEALSEENRKLANMDSLTGLANRRFFFSSLDEMIDQLTPDSDPIHVGLIDLDGFKPVNDVHGHKAGDELLLQLASRLARTGHGRALVARLGGDEFAFLLQTADPAAPKKLAEEICGVCREPFVIAGAMIEAGASIGFASSALCREEMTRLYDQADFALYQAKRNAPGTAVAFSPEHHHSLSRQTVIEHAFRDGSVNQHISLAFQPIFDVTNNAVTAFEALARWHHPVLGPVSPAEFIPVAERLGHIKQLTHTLLSMALQEARFWPHHIRLSFNLSARDLSSSDHSMRLLALIANSGIEPSRIDLEITETAILTDLERARVIADAFRSAGIGISLDDFGTGYSSLMHLHSMPLTKIKIDRSFVTNIEDDPASVKIVRSLIRMADDMGLDCIVEGIETKAEMATICDLGGRFIQGYHISRPLTAADARAFAEGARASLAS</sequence>
<name>A0A6A8A3X8_9HYPH</name>
<dbReference type="SUPFAM" id="SSF141868">
    <property type="entry name" value="EAL domain-like"/>
    <property type="match status" value="1"/>
</dbReference>
<dbReference type="CDD" id="cd01949">
    <property type="entry name" value="GGDEF"/>
    <property type="match status" value="1"/>
</dbReference>
<dbReference type="InterPro" id="IPR001633">
    <property type="entry name" value="EAL_dom"/>
</dbReference>
<dbReference type="Proteomes" id="UP000435138">
    <property type="component" value="Unassembled WGS sequence"/>
</dbReference>
<dbReference type="CDD" id="cd01948">
    <property type="entry name" value="EAL"/>
    <property type="match status" value="1"/>
</dbReference>
<dbReference type="PROSITE" id="PS50883">
    <property type="entry name" value="EAL"/>
    <property type="match status" value="1"/>
</dbReference>
<keyword evidence="2" id="KW-0472">Membrane</keyword>
<dbReference type="Pfam" id="PF00563">
    <property type="entry name" value="EAL"/>
    <property type="match status" value="1"/>
</dbReference>
<keyword evidence="1" id="KW-0175">Coiled coil</keyword>
<organism evidence="5 6">
    <name type="scientific">Endobacterium cereale</name>
    <dbReference type="NCBI Taxonomy" id="2663029"/>
    <lineage>
        <taxon>Bacteria</taxon>
        <taxon>Pseudomonadati</taxon>
        <taxon>Pseudomonadota</taxon>
        <taxon>Alphaproteobacteria</taxon>
        <taxon>Hyphomicrobiales</taxon>
        <taxon>Rhizobiaceae</taxon>
        <taxon>Endobacterium</taxon>
    </lineage>
</organism>
<dbReference type="InterPro" id="IPR029787">
    <property type="entry name" value="Nucleotide_cyclase"/>
</dbReference>
<feature type="transmembrane region" description="Helical" evidence="2">
    <location>
        <begin position="169"/>
        <end position="193"/>
    </location>
</feature>
<dbReference type="Gene3D" id="3.30.70.270">
    <property type="match status" value="1"/>
</dbReference>
<dbReference type="InterPro" id="IPR000160">
    <property type="entry name" value="GGDEF_dom"/>
</dbReference>
<keyword evidence="6" id="KW-1185">Reference proteome</keyword>
<dbReference type="InterPro" id="IPR052155">
    <property type="entry name" value="Biofilm_reg_signaling"/>
</dbReference>
<keyword evidence="2" id="KW-1133">Transmembrane helix</keyword>
<dbReference type="PANTHER" id="PTHR44757:SF2">
    <property type="entry name" value="BIOFILM ARCHITECTURE MAINTENANCE PROTEIN MBAA"/>
    <property type="match status" value="1"/>
</dbReference>
<dbReference type="SMART" id="SM00052">
    <property type="entry name" value="EAL"/>
    <property type="match status" value="1"/>
</dbReference>
<gene>
    <name evidence="5" type="ORF">GAO09_00095</name>
</gene>
<reference evidence="5 6" key="1">
    <citation type="submission" date="2019-11" db="EMBL/GenBank/DDBJ databases">
        <title>Genome analysis of Rhizobacterium cereale a novel genus and species isolated from maize roots in North Spain.</title>
        <authorList>
            <person name="Menendez E."/>
            <person name="Flores-Felix J.D."/>
            <person name="Ramirez-Bahena M.-H."/>
            <person name="Igual J.M."/>
            <person name="Garcia-Fraile P."/>
            <person name="Peix A."/>
            <person name="Velazquez E."/>
        </authorList>
    </citation>
    <scope>NUCLEOTIDE SEQUENCE [LARGE SCALE GENOMIC DNA]</scope>
    <source>
        <strain evidence="5 6">RZME27</strain>
    </source>
</reference>
<dbReference type="InterPro" id="IPR043128">
    <property type="entry name" value="Rev_trsase/Diguanyl_cyclase"/>
</dbReference>
<dbReference type="InterPro" id="IPR035919">
    <property type="entry name" value="EAL_sf"/>
</dbReference>
<feature type="domain" description="EAL" evidence="3">
    <location>
        <begin position="409"/>
        <end position="659"/>
    </location>
</feature>
<feature type="transmembrane region" description="Helical" evidence="2">
    <location>
        <begin position="98"/>
        <end position="117"/>
    </location>
</feature>
<dbReference type="EMBL" id="WIXI01000020">
    <property type="protein sequence ID" value="MQY44477.1"/>
    <property type="molecule type" value="Genomic_DNA"/>
</dbReference>
<evidence type="ECO:0000256" key="2">
    <source>
        <dbReference type="SAM" id="Phobius"/>
    </source>
</evidence>
<dbReference type="PANTHER" id="PTHR44757">
    <property type="entry name" value="DIGUANYLATE CYCLASE DGCP"/>
    <property type="match status" value="1"/>
</dbReference>
<dbReference type="Pfam" id="PF00990">
    <property type="entry name" value="GGDEF"/>
    <property type="match status" value="1"/>
</dbReference>